<dbReference type="PATRIC" id="fig|1423758.3.peg.79"/>
<dbReference type="Pfam" id="PF02481">
    <property type="entry name" value="DNA_processg_A"/>
    <property type="match status" value="1"/>
</dbReference>
<dbReference type="Gene3D" id="3.40.50.450">
    <property type="match status" value="1"/>
</dbReference>
<accession>I7L5R3</accession>
<gene>
    <name evidence="3" type="ORF">BN55_09125</name>
</gene>
<dbReference type="EMBL" id="CAKE01000004">
    <property type="protein sequence ID" value="CCI81562.1"/>
    <property type="molecule type" value="Genomic_DNA"/>
</dbReference>
<comment type="similarity">
    <text evidence="1">Belongs to the DprA/Smf family.</text>
</comment>
<dbReference type="SUPFAM" id="SSF102405">
    <property type="entry name" value="MCP/YpsA-like"/>
    <property type="match status" value="1"/>
</dbReference>
<protein>
    <submittedName>
        <fullName evidence="3">DNA protecting protein DprA</fullName>
    </submittedName>
</protein>
<evidence type="ECO:0000256" key="1">
    <source>
        <dbReference type="ARBA" id="ARBA00006525"/>
    </source>
</evidence>
<dbReference type="Proteomes" id="UP000009320">
    <property type="component" value="Unassembled WGS sequence"/>
</dbReference>
<dbReference type="PANTHER" id="PTHR43022">
    <property type="entry name" value="PROTEIN SMF"/>
    <property type="match status" value="1"/>
</dbReference>
<dbReference type="PANTHER" id="PTHR43022:SF1">
    <property type="entry name" value="PROTEIN SMF"/>
    <property type="match status" value="1"/>
</dbReference>
<dbReference type="eggNOG" id="COG0758">
    <property type="taxonomic scope" value="Bacteria"/>
</dbReference>
<dbReference type="InterPro" id="IPR057666">
    <property type="entry name" value="DrpA_SLOG"/>
</dbReference>
<comment type="caution">
    <text evidence="3">The sequence shown here is derived from an EMBL/GenBank/DDBJ whole genome shotgun (WGS) entry which is preliminary data.</text>
</comment>
<evidence type="ECO:0000259" key="2">
    <source>
        <dbReference type="Pfam" id="PF02481"/>
    </source>
</evidence>
<organism evidence="3 4">
    <name type="scientific">Lactobacillus hominis DSM 23910 = CRBIP 24.179</name>
    <dbReference type="NCBI Taxonomy" id="1423758"/>
    <lineage>
        <taxon>Bacteria</taxon>
        <taxon>Bacillati</taxon>
        <taxon>Bacillota</taxon>
        <taxon>Bacilli</taxon>
        <taxon>Lactobacillales</taxon>
        <taxon>Lactobacillaceae</taxon>
        <taxon>Lactobacillus</taxon>
    </lineage>
</organism>
<dbReference type="AlphaFoldDB" id="I7L5R3"/>
<feature type="domain" description="Smf/DprA SLOG" evidence="2">
    <location>
        <begin position="75"/>
        <end position="213"/>
    </location>
</feature>
<reference evidence="3 4" key="1">
    <citation type="submission" date="2012-06" db="EMBL/GenBank/DDBJ databases">
        <title>Draft Genome Sequence of Lactobacillus hominis Strain CRBIP 24.179T, isolated from human intestine.</title>
        <authorList>
            <person name="Cousin S."/>
            <person name="Ma L."/>
            <person name="Bizet C."/>
            <person name="Loux V."/>
            <person name="Bouchier C."/>
            <person name="Clermont D."/>
            <person name="Creno S."/>
        </authorList>
    </citation>
    <scope>NUCLEOTIDE SEQUENCE [LARGE SCALE GENOMIC DNA]</scope>
    <source>
        <strain evidence="4">CRBIP 24.179T</strain>
    </source>
</reference>
<dbReference type="InterPro" id="IPR003488">
    <property type="entry name" value="DprA"/>
</dbReference>
<proteinExistence type="inferred from homology"/>
<name>I7L5R3_9LACO</name>
<evidence type="ECO:0000313" key="4">
    <source>
        <dbReference type="Proteomes" id="UP000009320"/>
    </source>
</evidence>
<sequence>MNPKEFCLRLKLQKGLGYASIKKVIDQLGYYEEKINFDLINELELSSDLRNKIFDAMTDVRFEKCIERILLQCEVITIFDPIYPDKLKETFDPPIVLFARGDLELLKKKITVIVGSRTPTQYSRKVLQELVPNLIKQDFVIASGLAKGVDGIAHEETLKNNGETIAVVGNGLNHFYPRQNMELQKEIIKHGLLLSEYLPDTPPLPFRFPERNII</sequence>
<dbReference type="STRING" id="1423758.FC41_GL000076"/>
<dbReference type="GO" id="GO:0009294">
    <property type="term" value="P:DNA-mediated transformation"/>
    <property type="evidence" value="ECO:0007669"/>
    <property type="project" value="InterPro"/>
</dbReference>
<evidence type="ECO:0000313" key="3">
    <source>
        <dbReference type="EMBL" id="CCI81562.1"/>
    </source>
</evidence>
<dbReference type="OrthoDB" id="9785707at2"/>
<keyword evidence="4" id="KW-1185">Reference proteome</keyword>